<evidence type="ECO:0000313" key="1">
    <source>
        <dbReference type="EMBL" id="CUH78885.1"/>
    </source>
</evidence>
<dbReference type="EMBL" id="CYSE01000003">
    <property type="protein sequence ID" value="CUH78885.1"/>
    <property type="molecule type" value="Genomic_DNA"/>
</dbReference>
<dbReference type="STRING" id="441103.TRN7648_02218"/>
<reference evidence="1 2" key="1">
    <citation type="submission" date="2015-09" db="EMBL/GenBank/DDBJ databases">
        <authorList>
            <consortium name="Swine Surveillance"/>
        </authorList>
    </citation>
    <scope>NUCLEOTIDE SEQUENCE [LARGE SCALE GENOMIC DNA]</scope>
    <source>
        <strain evidence="1 2">CECT 7648</strain>
    </source>
</reference>
<accession>A0A0P1GC20</accession>
<keyword evidence="2" id="KW-1185">Reference proteome</keyword>
<protein>
    <submittedName>
        <fullName evidence="1">Uncharacterized protein</fullName>
    </submittedName>
</protein>
<name>A0A0P1GC20_9RHOB</name>
<dbReference type="RefSeq" id="WP_143595861.1">
    <property type="nucleotide sequence ID" value="NZ_CYSE01000003.1"/>
</dbReference>
<organism evidence="1 2">
    <name type="scientific">Tropicibacter naphthalenivorans</name>
    <dbReference type="NCBI Taxonomy" id="441103"/>
    <lineage>
        <taxon>Bacteria</taxon>
        <taxon>Pseudomonadati</taxon>
        <taxon>Pseudomonadota</taxon>
        <taxon>Alphaproteobacteria</taxon>
        <taxon>Rhodobacterales</taxon>
        <taxon>Roseobacteraceae</taxon>
        <taxon>Tropicibacter</taxon>
    </lineage>
</organism>
<proteinExistence type="predicted"/>
<evidence type="ECO:0000313" key="2">
    <source>
        <dbReference type="Proteomes" id="UP000054935"/>
    </source>
</evidence>
<dbReference type="AlphaFoldDB" id="A0A0P1GC20"/>
<dbReference type="Proteomes" id="UP000054935">
    <property type="component" value="Unassembled WGS sequence"/>
</dbReference>
<gene>
    <name evidence="1" type="ORF">TRN7648_02218</name>
</gene>
<sequence>MAHDRQRTSFWTRIQTALFWGIVFGFVGLLWALSQGVSAKDTGLSSQDLAERVNRQGGPSVARVVDDIADVMPPRTDRVLEDGTEIGPFYNHLAKAILEMPYDANRALAFVVSDTNGCHACPGLLTTFDYRKTATGWALVSYQIGAGVLGSWGGIPDAEFGLFEFRPGAYGFHVTTSDMGQGILSEGIHFFVPSLQGYTEAGEVMVTHDGLGGLFPFRDETEISFHRESTKFGDDCARICLTTTGVEIAETNFNSEAGGQWVEVIENGPKTDAQRAVLEESSYKELQCYDFDGQRFVF</sequence>